<evidence type="ECO:0000313" key="3">
    <source>
        <dbReference type="EMBL" id="TBO30350.1"/>
    </source>
</evidence>
<dbReference type="PRINTS" id="PR00412">
    <property type="entry name" value="EPOXHYDRLASE"/>
</dbReference>
<dbReference type="OrthoDB" id="2987348at2"/>
<dbReference type="PANTHER" id="PTHR43329">
    <property type="entry name" value="EPOXIDE HYDROLASE"/>
    <property type="match status" value="1"/>
</dbReference>
<dbReference type="InterPro" id="IPR000073">
    <property type="entry name" value="AB_hydrolase_1"/>
</dbReference>
<dbReference type="EMBL" id="SIXI01000004">
    <property type="protein sequence ID" value="TBO30350.1"/>
    <property type="molecule type" value="Genomic_DNA"/>
</dbReference>
<dbReference type="Proteomes" id="UP000292120">
    <property type="component" value="Unassembled WGS sequence"/>
</dbReference>
<dbReference type="InterPro" id="IPR029058">
    <property type="entry name" value="AB_hydrolase_fold"/>
</dbReference>
<sequence>MAAVHPTSHTPAACAPEWAGTEQLRRGTHAIALQRWGDPRKPVLVLVHGYPDDRSIWAPMARLLADEFHVVAYDVRGAGASGKPWRQRHYRLQELSADLRAVIDHVSPDRAVHVVAHDWGSVQSWESVTDPGFKGRIASYTSCSGPCLDHMGHWIQRRLSQPSWAHSQALLGQLLKSWYVYLFHLPVLPELLWMLVFGPAFAPLLRLMEGIRTEGRANQARDAVRGVRLYRANVFPRLWAPRERHAVAPVQLLIPLQDRFISPALYDDLHRWVPELTRHTFQAGHWLPLSHPSEMAGAVRRFVRQHGGGDRRPVASPPPGPTKS</sequence>
<reference evidence="3 4" key="1">
    <citation type="submission" date="2019-02" db="EMBL/GenBank/DDBJ databases">
        <title>Aquabacterium sp. strain KMB7.</title>
        <authorList>
            <person name="Chen W.-M."/>
        </authorList>
    </citation>
    <scope>NUCLEOTIDE SEQUENCE [LARGE SCALE GENOMIC DNA]</scope>
    <source>
        <strain evidence="3 4">KMB7</strain>
    </source>
</reference>
<dbReference type="SUPFAM" id="SSF53474">
    <property type="entry name" value="alpha/beta-Hydrolases"/>
    <property type="match status" value="1"/>
</dbReference>
<accession>A0A4V2JFL1</accession>
<dbReference type="Pfam" id="PF00561">
    <property type="entry name" value="Abhydrolase_1"/>
    <property type="match status" value="1"/>
</dbReference>
<dbReference type="AlphaFoldDB" id="A0A4V2JFL1"/>
<dbReference type="GO" id="GO:0016787">
    <property type="term" value="F:hydrolase activity"/>
    <property type="evidence" value="ECO:0007669"/>
    <property type="project" value="UniProtKB-KW"/>
</dbReference>
<protein>
    <submittedName>
        <fullName evidence="3">Alpha/beta fold hydrolase</fullName>
    </submittedName>
</protein>
<organism evidence="3 4">
    <name type="scientific">Aquabacterium lacunae</name>
    <dbReference type="NCBI Taxonomy" id="2528630"/>
    <lineage>
        <taxon>Bacteria</taxon>
        <taxon>Pseudomonadati</taxon>
        <taxon>Pseudomonadota</taxon>
        <taxon>Betaproteobacteria</taxon>
        <taxon>Burkholderiales</taxon>
        <taxon>Aquabacterium</taxon>
    </lineage>
</organism>
<name>A0A4V2JFL1_9BURK</name>
<evidence type="ECO:0000259" key="2">
    <source>
        <dbReference type="Pfam" id="PF00561"/>
    </source>
</evidence>
<keyword evidence="4" id="KW-1185">Reference proteome</keyword>
<evidence type="ECO:0000313" key="4">
    <source>
        <dbReference type="Proteomes" id="UP000292120"/>
    </source>
</evidence>
<dbReference type="InterPro" id="IPR000639">
    <property type="entry name" value="Epox_hydrolase-like"/>
</dbReference>
<gene>
    <name evidence="3" type="ORF">EYS42_11710</name>
</gene>
<keyword evidence="1 3" id="KW-0378">Hydrolase</keyword>
<dbReference type="Gene3D" id="3.40.50.1820">
    <property type="entry name" value="alpha/beta hydrolase"/>
    <property type="match status" value="1"/>
</dbReference>
<comment type="caution">
    <text evidence="3">The sequence shown here is derived from an EMBL/GenBank/DDBJ whole genome shotgun (WGS) entry which is preliminary data.</text>
</comment>
<feature type="domain" description="AB hydrolase-1" evidence="2">
    <location>
        <begin position="42"/>
        <end position="292"/>
    </location>
</feature>
<dbReference type="RefSeq" id="WP_130968341.1">
    <property type="nucleotide sequence ID" value="NZ_SIXI01000004.1"/>
</dbReference>
<proteinExistence type="predicted"/>
<evidence type="ECO:0000256" key="1">
    <source>
        <dbReference type="ARBA" id="ARBA00022801"/>
    </source>
</evidence>